<evidence type="ECO:0000313" key="2">
    <source>
        <dbReference type="Proteomes" id="UP000734854"/>
    </source>
</evidence>
<comment type="caution">
    <text evidence="1">The sequence shown here is derived from an EMBL/GenBank/DDBJ whole genome shotgun (WGS) entry which is preliminary data.</text>
</comment>
<reference evidence="1 2" key="1">
    <citation type="submission" date="2020-08" db="EMBL/GenBank/DDBJ databases">
        <title>Plant Genome Project.</title>
        <authorList>
            <person name="Zhang R.-G."/>
        </authorList>
    </citation>
    <scope>NUCLEOTIDE SEQUENCE [LARGE SCALE GENOMIC DNA]</scope>
    <source>
        <tissue evidence="1">Rhizome</tissue>
    </source>
</reference>
<proteinExistence type="predicted"/>
<gene>
    <name evidence="1" type="ORF">ZIOFF_007061</name>
</gene>
<sequence length="254" mass="28908">MDSSHQQQWHHQQGWVAAASPPTTATISHGYHQPTTLEEAHSLWIGDLQYLVDENYLHSCFSHTGEQLEYEIQEEHLSKDDAKQQFFRILRTPHGNSVFFSVWKIDDPIVGRLIWIPQLDTHMHKPFQKVIASKDGSSSMSWDSLIEGVVRGEAKRWDELVAAYHNYSSKNGLRVVASEAGKEDIVEEEKKVTASQLNEAILREDYGEAAKLKLAIIGATKKDIVGARATEEERYSDAAFILIMLGQDWSVYWN</sequence>
<protein>
    <submittedName>
        <fullName evidence="1">Uncharacterized protein</fullName>
    </submittedName>
</protein>
<dbReference type="AlphaFoldDB" id="A0A8J5I0L6"/>
<organism evidence="1 2">
    <name type="scientific">Zingiber officinale</name>
    <name type="common">Ginger</name>
    <name type="synonym">Amomum zingiber</name>
    <dbReference type="NCBI Taxonomy" id="94328"/>
    <lineage>
        <taxon>Eukaryota</taxon>
        <taxon>Viridiplantae</taxon>
        <taxon>Streptophyta</taxon>
        <taxon>Embryophyta</taxon>
        <taxon>Tracheophyta</taxon>
        <taxon>Spermatophyta</taxon>
        <taxon>Magnoliopsida</taxon>
        <taxon>Liliopsida</taxon>
        <taxon>Zingiberales</taxon>
        <taxon>Zingiberaceae</taxon>
        <taxon>Zingiber</taxon>
    </lineage>
</organism>
<dbReference type="Proteomes" id="UP000734854">
    <property type="component" value="Unassembled WGS sequence"/>
</dbReference>
<accession>A0A8J5I0L6</accession>
<name>A0A8J5I0L6_ZINOF</name>
<keyword evidence="2" id="KW-1185">Reference proteome</keyword>
<dbReference type="EMBL" id="JACMSC010000002">
    <property type="protein sequence ID" value="KAG6533195.1"/>
    <property type="molecule type" value="Genomic_DNA"/>
</dbReference>
<evidence type="ECO:0000313" key="1">
    <source>
        <dbReference type="EMBL" id="KAG6533195.1"/>
    </source>
</evidence>